<evidence type="ECO:0000256" key="1">
    <source>
        <dbReference type="ARBA" id="ARBA00004651"/>
    </source>
</evidence>
<name>A0ABV9MK83_9MICC</name>
<dbReference type="Gene3D" id="1.20.1250.20">
    <property type="entry name" value="MFS general substrate transporter like domains"/>
    <property type="match status" value="1"/>
</dbReference>
<feature type="transmembrane region" description="Helical" evidence="7">
    <location>
        <begin position="316"/>
        <end position="343"/>
    </location>
</feature>
<evidence type="ECO:0000313" key="9">
    <source>
        <dbReference type="Proteomes" id="UP001595884"/>
    </source>
</evidence>
<evidence type="ECO:0000313" key="8">
    <source>
        <dbReference type="EMBL" id="MFC4714998.1"/>
    </source>
</evidence>
<comment type="subcellular location">
    <subcellularLocation>
        <location evidence="1">Cell membrane</location>
        <topology evidence="1">Multi-pass membrane protein</topology>
    </subcellularLocation>
</comment>
<reference evidence="9" key="1">
    <citation type="journal article" date="2019" name="Int. J. Syst. Evol. Microbiol.">
        <title>The Global Catalogue of Microorganisms (GCM) 10K type strain sequencing project: providing services to taxonomists for standard genome sequencing and annotation.</title>
        <authorList>
            <consortium name="The Broad Institute Genomics Platform"/>
            <consortium name="The Broad Institute Genome Sequencing Center for Infectious Disease"/>
            <person name="Wu L."/>
            <person name="Ma J."/>
        </authorList>
    </citation>
    <scope>NUCLEOTIDE SEQUENCE [LARGE SCALE GENOMIC DNA]</scope>
    <source>
        <strain evidence="9">CGMCC 1.12849</strain>
    </source>
</reference>
<dbReference type="PROSITE" id="PS00216">
    <property type="entry name" value="SUGAR_TRANSPORT_1"/>
    <property type="match status" value="1"/>
</dbReference>
<protein>
    <submittedName>
        <fullName evidence="8">MFS transporter</fullName>
    </submittedName>
</protein>
<feature type="transmembrane region" description="Helical" evidence="7">
    <location>
        <begin position="154"/>
        <end position="176"/>
    </location>
</feature>
<dbReference type="Pfam" id="PF07690">
    <property type="entry name" value="MFS_1"/>
    <property type="match status" value="1"/>
</dbReference>
<feature type="transmembrane region" description="Helical" evidence="7">
    <location>
        <begin position="355"/>
        <end position="372"/>
    </location>
</feature>
<dbReference type="RefSeq" id="WP_346059510.1">
    <property type="nucleotide sequence ID" value="NZ_BAAAVQ010000046.1"/>
</dbReference>
<keyword evidence="6 7" id="KW-0472">Membrane</keyword>
<evidence type="ECO:0000256" key="4">
    <source>
        <dbReference type="ARBA" id="ARBA00022692"/>
    </source>
</evidence>
<dbReference type="PANTHER" id="PTHR23517">
    <property type="entry name" value="RESISTANCE PROTEIN MDTM, PUTATIVE-RELATED-RELATED"/>
    <property type="match status" value="1"/>
</dbReference>
<evidence type="ECO:0000256" key="7">
    <source>
        <dbReference type="SAM" id="Phobius"/>
    </source>
</evidence>
<feature type="transmembrane region" description="Helical" evidence="7">
    <location>
        <begin position="226"/>
        <end position="246"/>
    </location>
</feature>
<feature type="transmembrane region" description="Helical" evidence="7">
    <location>
        <begin position="378"/>
        <end position="399"/>
    </location>
</feature>
<sequence>MKLPSGYANCTANWRNKINVSKTKQGTTSWWLPGICLILTGWCANQYVSLISWYQQHRELSEFEAMLVMGSYLLGMIPTLLLGGPLADKFGRKPFTLLALTASTLGSLSMMFGVVHDSGLYAGRVFTGMGMGLAMVAVTSWVKVLSVGPAGATRAALCTSAGFAIGPMISGTIVGASASPELAYGIHAVAALSWLFLITTVKEEKAVQGSRPGTVTTPENLKRFKLVVLPAAPWVFGLAASGFAIVPALSSAAGQSSLFFTTAAVVITMGMGVLVQPLAKRYNDTSKINVLMAGLILSVLAFALMILVYLSGSEALGYIAFLISGSANGVLLVAGLSQVLDLAGSGEIGKLTGRFYAVCFIGFSFPTLFAMWRPFADPLWFIALLIGLCLLSTVCVYAARKHLPARTLDLVQG</sequence>
<dbReference type="InterPro" id="IPR011701">
    <property type="entry name" value="MFS"/>
</dbReference>
<dbReference type="InterPro" id="IPR036259">
    <property type="entry name" value="MFS_trans_sf"/>
</dbReference>
<dbReference type="InterPro" id="IPR050171">
    <property type="entry name" value="MFS_Transporters"/>
</dbReference>
<dbReference type="PANTHER" id="PTHR23517:SF13">
    <property type="entry name" value="MAJOR FACILITATOR SUPERFAMILY MFS_1"/>
    <property type="match status" value="1"/>
</dbReference>
<evidence type="ECO:0000256" key="3">
    <source>
        <dbReference type="ARBA" id="ARBA00022475"/>
    </source>
</evidence>
<feature type="transmembrane region" description="Helical" evidence="7">
    <location>
        <begin position="30"/>
        <end position="53"/>
    </location>
</feature>
<dbReference type="EMBL" id="JBHSHE010000011">
    <property type="protein sequence ID" value="MFC4714998.1"/>
    <property type="molecule type" value="Genomic_DNA"/>
</dbReference>
<feature type="transmembrane region" description="Helical" evidence="7">
    <location>
        <begin position="65"/>
        <end position="83"/>
    </location>
</feature>
<feature type="transmembrane region" description="Helical" evidence="7">
    <location>
        <begin position="95"/>
        <end position="115"/>
    </location>
</feature>
<keyword evidence="2" id="KW-0813">Transport</keyword>
<keyword evidence="9" id="KW-1185">Reference proteome</keyword>
<evidence type="ECO:0000256" key="2">
    <source>
        <dbReference type="ARBA" id="ARBA00022448"/>
    </source>
</evidence>
<keyword evidence="5 7" id="KW-1133">Transmembrane helix</keyword>
<keyword evidence="3" id="KW-1003">Cell membrane</keyword>
<feature type="transmembrane region" description="Helical" evidence="7">
    <location>
        <begin position="290"/>
        <end position="310"/>
    </location>
</feature>
<accession>A0ABV9MK83</accession>
<keyword evidence="4 7" id="KW-0812">Transmembrane</keyword>
<evidence type="ECO:0000256" key="5">
    <source>
        <dbReference type="ARBA" id="ARBA00022989"/>
    </source>
</evidence>
<dbReference type="InterPro" id="IPR005829">
    <property type="entry name" value="Sugar_transporter_CS"/>
</dbReference>
<comment type="caution">
    <text evidence="8">The sequence shown here is derived from an EMBL/GenBank/DDBJ whole genome shotgun (WGS) entry which is preliminary data.</text>
</comment>
<organism evidence="8 9">
    <name type="scientific">Glutamicibacter bergerei</name>
    <dbReference type="NCBI Taxonomy" id="256702"/>
    <lineage>
        <taxon>Bacteria</taxon>
        <taxon>Bacillati</taxon>
        <taxon>Actinomycetota</taxon>
        <taxon>Actinomycetes</taxon>
        <taxon>Micrococcales</taxon>
        <taxon>Micrococcaceae</taxon>
        <taxon>Glutamicibacter</taxon>
    </lineage>
</organism>
<proteinExistence type="predicted"/>
<feature type="transmembrane region" description="Helical" evidence="7">
    <location>
        <begin position="182"/>
        <end position="201"/>
    </location>
</feature>
<evidence type="ECO:0000256" key="6">
    <source>
        <dbReference type="ARBA" id="ARBA00023136"/>
    </source>
</evidence>
<feature type="transmembrane region" description="Helical" evidence="7">
    <location>
        <begin position="121"/>
        <end position="142"/>
    </location>
</feature>
<dbReference type="Proteomes" id="UP001595884">
    <property type="component" value="Unassembled WGS sequence"/>
</dbReference>
<feature type="transmembrane region" description="Helical" evidence="7">
    <location>
        <begin position="258"/>
        <end position="278"/>
    </location>
</feature>
<gene>
    <name evidence="8" type="ORF">ACFO7V_02415</name>
</gene>
<dbReference type="SUPFAM" id="SSF103473">
    <property type="entry name" value="MFS general substrate transporter"/>
    <property type="match status" value="1"/>
</dbReference>